<dbReference type="SUPFAM" id="SSF55073">
    <property type="entry name" value="Nucleotide cyclase"/>
    <property type="match status" value="1"/>
</dbReference>
<keyword evidence="1" id="KW-0472">Membrane</keyword>
<dbReference type="SMART" id="SM00267">
    <property type="entry name" value="GGDEF"/>
    <property type="match status" value="1"/>
</dbReference>
<comment type="caution">
    <text evidence="3">The sequence shown here is derived from an EMBL/GenBank/DDBJ whole genome shotgun (WGS) entry which is preliminary data.</text>
</comment>
<dbReference type="PANTHER" id="PTHR46663:SF4">
    <property type="entry name" value="DIGUANYLATE CYCLASE DGCT-RELATED"/>
    <property type="match status" value="1"/>
</dbReference>
<organism evidence="3 4">
    <name type="scientific">Paractinoplanes ovalisporus</name>
    <dbReference type="NCBI Taxonomy" id="2810368"/>
    <lineage>
        <taxon>Bacteria</taxon>
        <taxon>Bacillati</taxon>
        <taxon>Actinomycetota</taxon>
        <taxon>Actinomycetes</taxon>
        <taxon>Micromonosporales</taxon>
        <taxon>Micromonosporaceae</taxon>
        <taxon>Paractinoplanes</taxon>
    </lineage>
</organism>
<proteinExistence type="predicted"/>
<name>A0ABS2A9B0_9ACTN</name>
<keyword evidence="1" id="KW-0812">Transmembrane</keyword>
<gene>
    <name evidence="3" type="ORF">JIG36_09790</name>
</gene>
<dbReference type="InterPro" id="IPR000160">
    <property type="entry name" value="GGDEF_dom"/>
</dbReference>
<feature type="transmembrane region" description="Helical" evidence="1">
    <location>
        <begin position="92"/>
        <end position="113"/>
    </location>
</feature>
<reference evidence="3 4" key="1">
    <citation type="submission" date="2021-01" db="EMBL/GenBank/DDBJ databases">
        <title>Actinoplanes sp. nov. LDG1-06 isolated from lichen.</title>
        <authorList>
            <person name="Saeng-In P."/>
            <person name="Phongsopitanun W."/>
            <person name="Kanchanasin P."/>
            <person name="Yuki M."/>
            <person name="Kudo T."/>
            <person name="Ohkuma M."/>
            <person name="Tanasupawat S."/>
        </authorList>
    </citation>
    <scope>NUCLEOTIDE SEQUENCE [LARGE SCALE GENOMIC DNA]</scope>
    <source>
        <strain evidence="3 4">LDG1-06</strain>
    </source>
</reference>
<feature type="transmembrane region" description="Helical" evidence="1">
    <location>
        <begin position="160"/>
        <end position="179"/>
    </location>
</feature>
<evidence type="ECO:0000313" key="4">
    <source>
        <dbReference type="Proteomes" id="UP000632138"/>
    </source>
</evidence>
<dbReference type="InterPro" id="IPR043128">
    <property type="entry name" value="Rev_trsase/Diguanyl_cyclase"/>
</dbReference>
<accession>A0ABS2A9B0</accession>
<dbReference type="NCBIfam" id="TIGR00254">
    <property type="entry name" value="GGDEF"/>
    <property type="match status" value="1"/>
</dbReference>
<evidence type="ECO:0000313" key="3">
    <source>
        <dbReference type="EMBL" id="MBM2615846.1"/>
    </source>
</evidence>
<feature type="transmembrane region" description="Helical" evidence="1">
    <location>
        <begin position="191"/>
        <end position="217"/>
    </location>
</feature>
<dbReference type="CDD" id="cd01949">
    <property type="entry name" value="GGDEF"/>
    <property type="match status" value="1"/>
</dbReference>
<dbReference type="PROSITE" id="PS50887">
    <property type="entry name" value="GGDEF"/>
    <property type="match status" value="1"/>
</dbReference>
<evidence type="ECO:0000259" key="2">
    <source>
        <dbReference type="PROSITE" id="PS50887"/>
    </source>
</evidence>
<keyword evidence="4" id="KW-1185">Reference proteome</keyword>
<dbReference type="InterPro" id="IPR052163">
    <property type="entry name" value="DGC-Regulatory_Protein"/>
</dbReference>
<sequence length="482" mass="51263">MRWRFAAWQIYLALCTVAAVVYYAFPSEWVQAVTVATLGMSAAVAIVAGVRRHRPAVRWPWYLMAAARACFALAEVAYWIQHFATGGDVFPSYADLLYLSFAAMLAIAVVGLVRARHPGRDVPGLIDALVLSTGAAMLVWVFLIVPYVRAEDLSPLARAVSLAYPISDLLILAVLSRLVTGKGDRPPAYRLFVGGVLALLAADIGYAMLELTIGYSAGNIVDLGWLAMQALGGAAALHPSVSTLSTPAPPAAQGAAPRRRVAALAVASLMAPAVLAIEWVRGMPIDVPVIVTGCTVLFLLVIARLDGLVRLLAGALRAVEEQATTDQLTGLANRRRFHDRWASALGESVGPTALLYIDLDGFKPVNDTFGHEAGDAVLVAVAHRINSLVRTGDVVARLGGDEFAVILPWTDDETAEAVAGRIVEALSEPFDTPTRPVFVGASIGVITAHSGANPDAELRRADTAMYAAKNNGRNRIHHDRAA</sequence>
<feature type="transmembrane region" description="Helical" evidence="1">
    <location>
        <begin position="29"/>
        <end position="49"/>
    </location>
</feature>
<dbReference type="Pfam" id="PF00990">
    <property type="entry name" value="GGDEF"/>
    <property type="match status" value="1"/>
</dbReference>
<feature type="transmembrane region" description="Helical" evidence="1">
    <location>
        <begin position="61"/>
        <end position="80"/>
    </location>
</feature>
<feature type="domain" description="GGDEF" evidence="2">
    <location>
        <begin position="350"/>
        <end position="481"/>
    </location>
</feature>
<dbReference type="InterPro" id="IPR029787">
    <property type="entry name" value="Nucleotide_cyclase"/>
</dbReference>
<feature type="transmembrane region" description="Helical" evidence="1">
    <location>
        <begin position="285"/>
        <end position="303"/>
    </location>
</feature>
<dbReference type="PANTHER" id="PTHR46663">
    <property type="entry name" value="DIGUANYLATE CYCLASE DGCT-RELATED"/>
    <property type="match status" value="1"/>
</dbReference>
<evidence type="ECO:0000256" key="1">
    <source>
        <dbReference type="SAM" id="Phobius"/>
    </source>
</evidence>
<protein>
    <submittedName>
        <fullName evidence="3">GGDEF domain-containing protein</fullName>
    </submittedName>
</protein>
<keyword evidence="1" id="KW-1133">Transmembrane helix</keyword>
<dbReference type="EMBL" id="JAENHP010000002">
    <property type="protein sequence ID" value="MBM2615846.1"/>
    <property type="molecule type" value="Genomic_DNA"/>
</dbReference>
<dbReference type="RefSeq" id="WP_203375695.1">
    <property type="nucleotide sequence ID" value="NZ_JAENHP010000002.1"/>
</dbReference>
<dbReference type="Gene3D" id="3.30.70.270">
    <property type="match status" value="1"/>
</dbReference>
<feature type="transmembrane region" description="Helical" evidence="1">
    <location>
        <begin position="125"/>
        <end position="148"/>
    </location>
</feature>
<dbReference type="Proteomes" id="UP000632138">
    <property type="component" value="Unassembled WGS sequence"/>
</dbReference>
<feature type="transmembrane region" description="Helical" evidence="1">
    <location>
        <begin position="261"/>
        <end position="279"/>
    </location>
</feature>